<keyword evidence="4" id="KW-0560">Oxidoreductase</keyword>
<accession>A0A5M9JIU4</accession>
<feature type="chain" id="PRO_5024290958" description="FAD-binding PCMH-type domain-containing protein" evidence="5">
    <location>
        <begin position="22"/>
        <end position="507"/>
    </location>
</feature>
<reference evidence="7 8" key="1">
    <citation type="submission" date="2019-06" db="EMBL/GenBank/DDBJ databases">
        <title>Genome Sequence of the Brown Rot Fungal Pathogen Monilinia fructicola.</title>
        <authorList>
            <person name="De Miccolis Angelini R.M."/>
            <person name="Landi L."/>
            <person name="Abate D."/>
            <person name="Pollastro S."/>
            <person name="Romanazzi G."/>
            <person name="Faretra F."/>
        </authorList>
    </citation>
    <scope>NUCLEOTIDE SEQUENCE [LARGE SCALE GENOMIC DNA]</scope>
    <source>
        <strain evidence="7 8">Mfrc123</strain>
    </source>
</reference>
<dbReference type="VEuPathDB" id="FungiDB:MFRU_012g01760"/>
<dbReference type="AlphaFoldDB" id="A0A5M9JIU4"/>
<evidence type="ECO:0000256" key="3">
    <source>
        <dbReference type="ARBA" id="ARBA00022827"/>
    </source>
</evidence>
<evidence type="ECO:0000256" key="5">
    <source>
        <dbReference type="SAM" id="SignalP"/>
    </source>
</evidence>
<dbReference type="SUPFAM" id="SSF56176">
    <property type="entry name" value="FAD-binding/transporter-associated domain-like"/>
    <property type="match status" value="1"/>
</dbReference>
<proteinExistence type="inferred from homology"/>
<comment type="similarity">
    <text evidence="1">Belongs to the oxygen-dependent FAD-linked oxidoreductase family.</text>
</comment>
<evidence type="ECO:0000313" key="8">
    <source>
        <dbReference type="Proteomes" id="UP000322873"/>
    </source>
</evidence>
<dbReference type="Proteomes" id="UP000322873">
    <property type="component" value="Unassembled WGS sequence"/>
</dbReference>
<organism evidence="7 8">
    <name type="scientific">Monilinia fructicola</name>
    <name type="common">Brown rot fungus</name>
    <name type="synonym">Ciboria fructicola</name>
    <dbReference type="NCBI Taxonomy" id="38448"/>
    <lineage>
        <taxon>Eukaryota</taxon>
        <taxon>Fungi</taxon>
        <taxon>Dikarya</taxon>
        <taxon>Ascomycota</taxon>
        <taxon>Pezizomycotina</taxon>
        <taxon>Leotiomycetes</taxon>
        <taxon>Helotiales</taxon>
        <taxon>Sclerotiniaceae</taxon>
        <taxon>Monilinia</taxon>
    </lineage>
</organism>
<dbReference type="InterPro" id="IPR050416">
    <property type="entry name" value="FAD-linked_Oxidoreductase"/>
</dbReference>
<dbReference type="PANTHER" id="PTHR42973:SF34">
    <property type="entry name" value="FAD BINDING DOMAIN PROTEIN (AFU_ORTHOLOGUE AFUA_3G02770)"/>
    <property type="match status" value="1"/>
</dbReference>
<name>A0A5M9JIU4_MONFR</name>
<evidence type="ECO:0000256" key="4">
    <source>
        <dbReference type="ARBA" id="ARBA00023002"/>
    </source>
</evidence>
<evidence type="ECO:0000259" key="6">
    <source>
        <dbReference type="PROSITE" id="PS51387"/>
    </source>
</evidence>
<evidence type="ECO:0000256" key="2">
    <source>
        <dbReference type="ARBA" id="ARBA00022630"/>
    </source>
</evidence>
<sequence>MHSSLFFAIAVAALWIPSCLAPGTDDGSPGQIHPISQETCQKTCHVLARVLKGRVSFPGSAVYESEQLYWSSQQADTRPACRVTPTSAEDVSTTIQVLRSQGCPFAVKSGGHACFAGASSIQSAVVIDLSQLDQIKILREKMEVSVGAGVRWSDLYPAMDAAKIGVVGGRAVGIGVGGLTLGGGFSFHSGRYGLACDNVNTFQVVLANGTIREVNQASFPDLYWALRGGGNNFGIVTRFDLASFEQGDMWGGTIIASATELPIAIEALVNLNINHASDPFAAVFLAYAYVPSAGTTFVSATLDYGKPIPNPPIFTNFTDLPTLSSTLKIANLTTLINATAGTQPAGLRESYWALTTLNDANLLNDICKIFDQEVQKIAHATNVLPAIILQPISEPIISHFGKNGGNALGITTEHGPLILINISIQWASIDDDSRIMAFAETCIARATALATQRNLWHPWLYQNYAARQQDVFPGYGRENHRRLIAISQTYDPDGVFVRLQPGYFKIY</sequence>
<keyword evidence="8" id="KW-1185">Reference proteome</keyword>
<dbReference type="InterPro" id="IPR016169">
    <property type="entry name" value="FAD-bd_PCMH_sub2"/>
</dbReference>
<keyword evidence="3" id="KW-0274">FAD</keyword>
<gene>
    <name evidence="7" type="ORF">EYC84_007658</name>
</gene>
<dbReference type="GO" id="GO:0071949">
    <property type="term" value="F:FAD binding"/>
    <property type="evidence" value="ECO:0007669"/>
    <property type="project" value="InterPro"/>
</dbReference>
<comment type="caution">
    <text evidence="7">The sequence shown here is derived from an EMBL/GenBank/DDBJ whole genome shotgun (WGS) entry which is preliminary data.</text>
</comment>
<keyword evidence="5" id="KW-0732">Signal</keyword>
<protein>
    <recommendedName>
        <fullName evidence="6">FAD-binding PCMH-type domain-containing protein</fullName>
    </recommendedName>
</protein>
<evidence type="ECO:0000313" key="7">
    <source>
        <dbReference type="EMBL" id="KAA8568647.1"/>
    </source>
</evidence>
<dbReference type="InterPro" id="IPR036318">
    <property type="entry name" value="FAD-bd_PCMH-like_sf"/>
</dbReference>
<dbReference type="Gene3D" id="3.30.465.10">
    <property type="match status" value="1"/>
</dbReference>
<dbReference type="EMBL" id="VICG01000009">
    <property type="protein sequence ID" value="KAA8568647.1"/>
    <property type="molecule type" value="Genomic_DNA"/>
</dbReference>
<feature type="signal peptide" evidence="5">
    <location>
        <begin position="1"/>
        <end position="21"/>
    </location>
</feature>
<keyword evidence="2" id="KW-0285">Flavoprotein</keyword>
<evidence type="ECO:0000256" key="1">
    <source>
        <dbReference type="ARBA" id="ARBA00005466"/>
    </source>
</evidence>
<dbReference type="InterPro" id="IPR006094">
    <property type="entry name" value="Oxid_FAD_bind_N"/>
</dbReference>
<feature type="domain" description="FAD-binding PCMH-type" evidence="6">
    <location>
        <begin position="75"/>
        <end position="246"/>
    </location>
</feature>
<dbReference type="InterPro" id="IPR016166">
    <property type="entry name" value="FAD-bd_PCMH"/>
</dbReference>
<dbReference type="GO" id="GO:0016491">
    <property type="term" value="F:oxidoreductase activity"/>
    <property type="evidence" value="ECO:0007669"/>
    <property type="project" value="UniProtKB-KW"/>
</dbReference>
<dbReference type="PANTHER" id="PTHR42973">
    <property type="entry name" value="BINDING OXIDOREDUCTASE, PUTATIVE (AFU_ORTHOLOGUE AFUA_1G17690)-RELATED"/>
    <property type="match status" value="1"/>
</dbReference>
<dbReference type="PROSITE" id="PS51387">
    <property type="entry name" value="FAD_PCMH"/>
    <property type="match status" value="1"/>
</dbReference>
<dbReference type="Pfam" id="PF01565">
    <property type="entry name" value="FAD_binding_4"/>
    <property type="match status" value="1"/>
</dbReference>